<accession>A0A401SMH8</accession>
<evidence type="ECO:0000256" key="1">
    <source>
        <dbReference type="ARBA" id="ARBA00003149"/>
    </source>
</evidence>
<dbReference type="GO" id="GO:0006955">
    <property type="term" value="P:immune response"/>
    <property type="evidence" value="ECO:0007669"/>
    <property type="project" value="InterPro"/>
</dbReference>
<evidence type="ECO:0000313" key="23">
    <source>
        <dbReference type="EMBL" id="GCC31576.1"/>
    </source>
</evidence>
<evidence type="ECO:0000256" key="2">
    <source>
        <dbReference type="ARBA" id="ARBA00004123"/>
    </source>
</evidence>
<proteinExistence type="inferred from homology"/>
<dbReference type="GO" id="GO:0005634">
    <property type="term" value="C:nucleus"/>
    <property type="evidence" value="ECO:0007669"/>
    <property type="project" value="UniProtKB-SubCell"/>
</dbReference>
<evidence type="ECO:0000259" key="22">
    <source>
        <dbReference type="PROSITE" id="PS50049"/>
    </source>
</evidence>
<keyword evidence="13 21" id="KW-0472">Membrane</keyword>
<evidence type="ECO:0000256" key="17">
    <source>
        <dbReference type="ARBA" id="ARBA00023329"/>
    </source>
</evidence>
<comment type="function">
    <text evidence="1">Cytoplasmic form induces gene transcription inhibition.</text>
</comment>
<dbReference type="SMART" id="SM00207">
    <property type="entry name" value="TNF"/>
    <property type="match status" value="1"/>
</dbReference>
<dbReference type="GO" id="GO:0005164">
    <property type="term" value="F:tumor necrosis factor receptor binding"/>
    <property type="evidence" value="ECO:0007669"/>
    <property type="project" value="InterPro"/>
</dbReference>
<dbReference type="CDD" id="cd00184">
    <property type="entry name" value="TNF"/>
    <property type="match status" value="1"/>
</dbReference>
<comment type="function">
    <text evidence="19">Induces FAS-mediated activation of NF-kappa-B, initiating non-apoptotic signaling pathways. Can induce apoptosis but does not appear to be essential for this process.</text>
</comment>
<feature type="domain" description="THD" evidence="22">
    <location>
        <begin position="81"/>
        <end position="222"/>
    </location>
</feature>
<dbReference type="InterPro" id="IPR006052">
    <property type="entry name" value="TNF_dom"/>
</dbReference>
<dbReference type="InterPro" id="IPR008983">
    <property type="entry name" value="Tumour_necrosis_fac-like_dom"/>
</dbReference>
<dbReference type="EMBL" id="BEZZ01000373">
    <property type="protein sequence ID" value="GCC31576.1"/>
    <property type="molecule type" value="Genomic_DNA"/>
</dbReference>
<dbReference type="PRINTS" id="PR01681">
    <property type="entry name" value="FASLIGAND"/>
</dbReference>
<evidence type="ECO:0000256" key="7">
    <source>
        <dbReference type="ARBA" id="ARBA00018020"/>
    </source>
</evidence>
<keyword evidence="9" id="KW-0202">Cytokine</keyword>
<evidence type="ECO:0000256" key="6">
    <source>
        <dbReference type="ARBA" id="ARBA00008670"/>
    </source>
</evidence>
<dbReference type="Proteomes" id="UP000287033">
    <property type="component" value="Unassembled WGS sequence"/>
</dbReference>
<comment type="subcellular location">
    <subcellularLocation>
        <location evidence="4">Cytoplasmic vesicle lumen</location>
    </subcellularLocation>
    <subcellularLocation>
        <location evidence="3">Lysosome lumen</location>
    </subcellularLocation>
    <subcellularLocation>
        <location evidence="5">Membrane</location>
    </subcellularLocation>
    <subcellularLocation>
        <location evidence="2">Nucleus</location>
    </subcellularLocation>
</comment>
<evidence type="ECO:0000256" key="19">
    <source>
        <dbReference type="ARBA" id="ARBA00045660"/>
    </source>
</evidence>
<dbReference type="GO" id="GO:0043202">
    <property type="term" value="C:lysosomal lumen"/>
    <property type="evidence" value="ECO:0007669"/>
    <property type="project" value="UniProtKB-SubCell"/>
</dbReference>
<keyword evidence="10" id="KW-0053">Apoptosis</keyword>
<dbReference type="GO" id="GO:0016020">
    <property type="term" value="C:membrane"/>
    <property type="evidence" value="ECO:0007669"/>
    <property type="project" value="UniProtKB-SubCell"/>
</dbReference>
<evidence type="ECO:0000256" key="13">
    <source>
        <dbReference type="ARBA" id="ARBA00023136"/>
    </source>
</evidence>
<evidence type="ECO:0000256" key="14">
    <source>
        <dbReference type="ARBA" id="ARBA00023163"/>
    </source>
</evidence>
<dbReference type="InterPro" id="IPR028326">
    <property type="entry name" value="FASL"/>
</dbReference>
<evidence type="ECO:0000256" key="8">
    <source>
        <dbReference type="ARBA" id="ARBA00022491"/>
    </source>
</evidence>
<organism evidence="23 24">
    <name type="scientific">Chiloscyllium punctatum</name>
    <name type="common">Brownbanded bambooshark</name>
    <name type="synonym">Hemiscyllium punctatum</name>
    <dbReference type="NCBI Taxonomy" id="137246"/>
    <lineage>
        <taxon>Eukaryota</taxon>
        <taxon>Metazoa</taxon>
        <taxon>Chordata</taxon>
        <taxon>Craniata</taxon>
        <taxon>Vertebrata</taxon>
        <taxon>Chondrichthyes</taxon>
        <taxon>Elasmobranchii</taxon>
        <taxon>Galeomorphii</taxon>
        <taxon>Galeoidea</taxon>
        <taxon>Orectolobiformes</taxon>
        <taxon>Hemiscylliidae</taxon>
        <taxon>Chiloscyllium</taxon>
    </lineage>
</organism>
<keyword evidence="11" id="KW-0832">Ubl conjugation</keyword>
<dbReference type="InterPro" id="IPR006053">
    <property type="entry name" value="TNF"/>
</dbReference>
<dbReference type="STRING" id="137246.A0A401SMH8"/>
<keyword evidence="21" id="KW-0812">Transmembrane</keyword>
<evidence type="ECO:0000256" key="12">
    <source>
        <dbReference type="ARBA" id="ARBA00023015"/>
    </source>
</evidence>
<keyword evidence="16" id="KW-0539">Nucleus</keyword>
<evidence type="ECO:0000256" key="5">
    <source>
        <dbReference type="ARBA" id="ARBA00004370"/>
    </source>
</evidence>
<dbReference type="OMA" id="PAVTFCM"/>
<keyword evidence="15" id="KW-0458">Lysosome</keyword>
<dbReference type="GO" id="GO:0060205">
    <property type="term" value="C:cytoplasmic vesicle lumen"/>
    <property type="evidence" value="ECO:0007669"/>
    <property type="project" value="UniProtKB-SubCell"/>
</dbReference>
<keyword evidence="8" id="KW-0678">Repressor</keyword>
<keyword evidence="17" id="KW-0968">Cytoplasmic vesicle</keyword>
<dbReference type="PRINTS" id="PR01234">
    <property type="entry name" value="TNECROSISFCT"/>
</dbReference>
<dbReference type="GO" id="GO:0006915">
    <property type="term" value="P:apoptotic process"/>
    <property type="evidence" value="ECO:0007669"/>
    <property type="project" value="UniProtKB-KW"/>
</dbReference>
<gene>
    <name evidence="23" type="ORF">chiPu_0010036</name>
</gene>
<keyword evidence="12" id="KW-0805">Transcription regulation</keyword>
<keyword evidence="24" id="KW-1185">Reference proteome</keyword>
<dbReference type="GO" id="GO:0005125">
    <property type="term" value="F:cytokine activity"/>
    <property type="evidence" value="ECO:0007669"/>
    <property type="project" value="UniProtKB-KW"/>
</dbReference>
<evidence type="ECO:0000256" key="16">
    <source>
        <dbReference type="ARBA" id="ARBA00023242"/>
    </source>
</evidence>
<comment type="similarity">
    <text evidence="6">Belongs to the tumor necrosis factor family.</text>
</comment>
<evidence type="ECO:0000256" key="9">
    <source>
        <dbReference type="ARBA" id="ARBA00022514"/>
    </source>
</evidence>
<dbReference type="SUPFAM" id="SSF49842">
    <property type="entry name" value="TNF-like"/>
    <property type="match status" value="1"/>
</dbReference>
<comment type="caution">
    <text evidence="23">The sequence shown here is derived from an EMBL/GenBank/DDBJ whole genome shotgun (WGS) entry which is preliminary data.</text>
</comment>
<evidence type="ECO:0000256" key="11">
    <source>
        <dbReference type="ARBA" id="ARBA00022843"/>
    </source>
</evidence>
<dbReference type="AlphaFoldDB" id="A0A401SMH8"/>
<dbReference type="PANTHER" id="PTHR11471">
    <property type="entry name" value="TUMOR NECROSIS FACTOR FAMILY MEMBER"/>
    <property type="match status" value="1"/>
</dbReference>
<feature type="transmembrane region" description="Helical" evidence="21">
    <location>
        <begin position="30"/>
        <end position="51"/>
    </location>
</feature>
<sequence length="222" mass="25213">MDTNGEDTVVMVGQAPRVRLQDTQWRRTRLALACCVSCCLLLATLSAYLLVKQLPVQEEEEEVEGSVLKASDPIQYHSERPVAHLTGAKLNDGHLRYMEWETEEGLAFVKNGFIYQNGSLIVPITGRYFVYSQVYLRDENCLESNELIMHTVNKRTQTDSAPTILISKRIQCQPYVDHLWFQTNYVGGTFTLNKGDELFAHISDLTLLGFEENKTFFGALLV</sequence>
<evidence type="ECO:0000256" key="20">
    <source>
        <dbReference type="ARBA" id="ARBA00047144"/>
    </source>
</evidence>
<protein>
    <recommendedName>
        <fullName evidence="7">Tumor necrosis factor ligand superfamily member 6</fullName>
    </recommendedName>
    <alternativeName>
        <fullName evidence="18">Fas antigen ligand</fullName>
    </alternativeName>
</protein>
<evidence type="ECO:0000256" key="21">
    <source>
        <dbReference type="SAM" id="Phobius"/>
    </source>
</evidence>
<reference evidence="23 24" key="1">
    <citation type="journal article" date="2018" name="Nat. Ecol. Evol.">
        <title>Shark genomes provide insights into elasmobranch evolution and the origin of vertebrates.</title>
        <authorList>
            <person name="Hara Y"/>
            <person name="Yamaguchi K"/>
            <person name="Onimaru K"/>
            <person name="Kadota M"/>
            <person name="Koyanagi M"/>
            <person name="Keeley SD"/>
            <person name="Tatsumi K"/>
            <person name="Tanaka K"/>
            <person name="Motone F"/>
            <person name="Kageyama Y"/>
            <person name="Nozu R"/>
            <person name="Adachi N"/>
            <person name="Nishimura O"/>
            <person name="Nakagawa R"/>
            <person name="Tanegashima C"/>
            <person name="Kiyatake I"/>
            <person name="Matsumoto R"/>
            <person name="Murakumo K"/>
            <person name="Nishida K"/>
            <person name="Terakita A"/>
            <person name="Kuratani S"/>
            <person name="Sato K"/>
            <person name="Hyodo S Kuraku.S."/>
        </authorList>
    </citation>
    <scope>NUCLEOTIDE SEQUENCE [LARGE SCALE GENOMIC DNA]</scope>
</reference>
<keyword evidence="14" id="KW-0804">Transcription</keyword>
<evidence type="ECO:0000256" key="3">
    <source>
        <dbReference type="ARBA" id="ARBA00004227"/>
    </source>
</evidence>
<keyword evidence="21" id="KW-1133">Transmembrane helix</keyword>
<dbReference type="Pfam" id="PF00229">
    <property type="entry name" value="TNF"/>
    <property type="match status" value="1"/>
</dbReference>
<evidence type="ECO:0000256" key="18">
    <source>
        <dbReference type="ARBA" id="ARBA00030913"/>
    </source>
</evidence>
<dbReference type="OrthoDB" id="9936525at2759"/>
<evidence type="ECO:0000256" key="4">
    <source>
        <dbReference type="ARBA" id="ARBA00004321"/>
    </source>
</evidence>
<evidence type="ECO:0000256" key="15">
    <source>
        <dbReference type="ARBA" id="ARBA00023228"/>
    </source>
</evidence>
<dbReference type="PROSITE" id="PS50049">
    <property type="entry name" value="THD_2"/>
    <property type="match status" value="1"/>
</dbReference>
<evidence type="ECO:0000256" key="10">
    <source>
        <dbReference type="ARBA" id="ARBA00022703"/>
    </source>
</evidence>
<evidence type="ECO:0000313" key="24">
    <source>
        <dbReference type="Proteomes" id="UP000287033"/>
    </source>
</evidence>
<dbReference type="GO" id="GO:0005615">
    <property type="term" value="C:extracellular space"/>
    <property type="evidence" value="ECO:0007669"/>
    <property type="project" value="UniProtKB-KW"/>
</dbReference>
<comment type="subunit">
    <text evidence="20">Homotrimer. Interacts with ARHGAP9, BAIAP2L1, BTK, CACNB3, CACNB4, CRK, DLG2, DNMBP, DOCK4, EPS8L3, FGR, FYB1, FYN, HCK, ITK, ITSN2, KALRN, LYN, MACC1, MIA, MPP4, MYO15A, NCF1, NCK1, NCK2, NCKIPSD, OSTF1, PIK3R1, PSTPIP1, RIMBP3C, SAMSN1, SH3GL3, SH3PXD2B, SH3PXD2A, SH3RF2, SKAP2, SNX33, SNX9, SORBS3, SPTA1, SRC, SRGAP1, SRGAP2, SRGAP3, TEC, TJP3 and YES1.</text>
</comment>
<dbReference type="PANTHER" id="PTHR11471:SF13">
    <property type="entry name" value="TNF FAMILY PROFILE DOMAIN-CONTAINING PROTEIN"/>
    <property type="match status" value="1"/>
</dbReference>
<name>A0A401SMH8_CHIPU</name>
<dbReference type="Gene3D" id="2.60.120.40">
    <property type="match status" value="1"/>
</dbReference>